<evidence type="ECO:0000259" key="10">
    <source>
        <dbReference type="PROSITE" id="PS51192"/>
    </source>
</evidence>
<dbReference type="PANTHER" id="PTHR11274">
    <property type="entry name" value="RAD25/XP-B DNA REPAIR HELICASE"/>
    <property type="match status" value="1"/>
</dbReference>
<feature type="domain" description="Helicase ATP-binding" evidence="10">
    <location>
        <begin position="200"/>
        <end position="364"/>
    </location>
</feature>
<evidence type="ECO:0000256" key="3">
    <source>
        <dbReference type="ARBA" id="ARBA00022801"/>
    </source>
</evidence>
<gene>
    <name evidence="12" type="ORF">KDAU_37620</name>
</gene>
<evidence type="ECO:0000256" key="8">
    <source>
        <dbReference type="ARBA" id="ARBA00034808"/>
    </source>
</evidence>
<evidence type="ECO:0000256" key="7">
    <source>
        <dbReference type="ARBA" id="ARBA00034617"/>
    </source>
</evidence>
<dbReference type="AlphaFoldDB" id="A0A401ZHW5"/>
<dbReference type="InterPro" id="IPR014001">
    <property type="entry name" value="Helicase_ATP-bd"/>
</dbReference>
<dbReference type="EMBL" id="BIFQ01000001">
    <property type="protein sequence ID" value="GCE06433.1"/>
    <property type="molecule type" value="Genomic_DNA"/>
</dbReference>
<feature type="domain" description="Helicase C-terminal" evidence="11">
    <location>
        <begin position="419"/>
        <end position="566"/>
    </location>
</feature>
<dbReference type="SUPFAM" id="SSF52540">
    <property type="entry name" value="P-loop containing nucleoside triphosphate hydrolases"/>
    <property type="match status" value="1"/>
</dbReference>
<protein>
    <recommendedName>
        <fullName evidence="8">DNA 3'-5' helicase</fullName>
        <ecNumber evidence="8">5.6.2.4</ecNumber>
    </recommendedName>
</protein>
<dbReference type="InterPro" id="IPR032438">
    <property type="entry name" value="ERCC3_RAD25_C"/>
</dbReference>
<comment type="catalytic activity">
    <reaction evidence="9">
        <text>ATP + H2O = ADP + phosphate + H(+)</text>
        <dbReference type="Rhea" id="RHEA:13065"/>
        <dbReference type="ChEBI" id="CHEBI:15377"/>
        <dbReference type="ChEBI" id="CHEBI:15378"/>
        <dbReference type="ChEBI" id="CHEBI:30616"/>
        <dbReference type="ChEBI" id="CHEBI:43474"/>
        <dbReference type="ChEBI" id="CHEBI:456216"/>
        <dbReference type="EC" id="5.6.2.4"/>
    </reaction>
</comment>
<dbReference type="InterPro" id="IPR050615">
    <property type="entry name" value="ATP-dep_DNA_Helicase"/>
</dbReference>
<dbReference type="OrthoDB" id="9802848at2"/>
<evidence type="ECO:0000256" key="2">
    <source>
        <dbReference type="ARBA" id="ARBA00022741"/>
    </source>
</evidence>
<keyword evidence="13" id="KW-1185">Reference proteome</keyword>
<dbReference type="GO" id="GO:0003677">
    <property type="term" value="F:DNA binding"/>
    <property type="evidence" value="ECO:0007669"/>
    <property type="project" value="InterPro"/>
</dbReference>
<comment type="similarity">
    <text evidence="1">Belongs to the helicase family. RAD25/XPB subfamily.</text>
</comment>
<dbReference type="Proteomes" id="UP000287224">
    <property type="component" value="Unassembled WGS sequence"/>
</dbReference>
<dbReference type="InterPro" id="IPR001650">
    <property type="entry name" value="Helicase_C-like"/>
</dbReference>
<dbReference type="SMART" id="SM00490">
    <property type="entry name" value="HELICc"/>
    <property type="match status" value="1"/>
</dbReference>
<evidence type="ECO:0000256" key="5">
    <source>
        <dbReference type="ARBA" id="ARBA00022840"/>
    </source>
</evidence>
<dbReference type="RefSeq" id="WP_126597378.1">
    <property type="nucleotide sequence ID" value="NZ_BIFQ01000001.1"/>
</dbReference>
<keyword evidence="2" id="KW-0547">Nucleotide-binding</keyword>
<dbReference type="EC" id="5.6.2.4" evidence="8"/>
<dbReference type="SMART" id="SM00487">
    <property type="entry name" value="DEXDc"/>
    <property type="match status" value="1"/>
</dbReference>
<evidence type="ECO:0000313" key="13">
    <source>
        <dbReference type="Proteomes" id="UP000287224"/>
    </source>
</evidence>
<evidence type="ECO:0000256" key="6">
    <source>
        <dbReference type="ARBA" id="ARBA00023235"/>
    </source>
</evidence>
<comment type="caution">
    <text evidence="12">The sequence shown here is derived from an EMBL/GenBank/DDBJ whole genome shotgun (WGS) entry which is preliminary data.</text>
</comment>
<dbReference type="CDD" id="cd18789">
    <property type="entry name" value="SF2_C_XPB"/>
    <property type="match status" value="1"/>
</dbReference>
<name>A0A401ZHW5_9CHLR</name>
<dbReference type="PROSITE" id="PS51194">
    <property type="entry name" value="HELICASE_CTER"/>
    <property type="match status" value="1"/>
</dbReference>
<dbReference type="PRINTS" id="PR00851">
    <property type="entry name" value="XRODRMPGMNTB"/>
</dbReference>
<keyword evidence="4 12" id="KW-0347">Helicase</keyword>
<keyword evidence="3" id="KW-0378">Hydrolase</keyword>
<dbReference type="GO" id="GO:0005524">
    <property type="term" value="F:ATP binding"/>
    <property type="evidence" value="ECO:0007669"/>
    <property type="project" value="UniProtKB-KW"/>
</dbReference>
<dbReference type="GO" id="GO:0016787">
    <property type="term" value="F:hydrolase activity"/>
    <property type="evidence" value="ECO:0007669"/>
    <property type="project" value="UniProtKB-KW"/>
</dbReference>
<evidence type="ECO:0000256" key="1">
    <source>
        <dbReference type="ARBA" id="ARBA00006637"/>
    </source>
</evidence>
<accession>A0A401ZHW5</accession>
<organism evidence="12 13">
    <name type="scientific">Dictyobacter aurantiacus</name>
    <dbReference type="NCBI Taxonomy" id="1936993"/>
    <lineage>
        <taxon>Bacteria</taxon>
        <taxon>Bacillati</taxon>
        <taxon>Chloroflexota</taxon>
        <taxon>Ktedonobacteria</taxon>
        <taxon>Ktedonobacterales</taxon>
        <taxon>Dictyobacteraceae</taxon>
        <taxon>Dictyobacter</taxon>
    </lineage>
</organism>
<dbReference type="Gene3D" id="3.40.50.300">
    <property type="entry name" value="P-loop containing nucleotide triphosphate hydrolases"/>
    <property type="match status" value="2"/>
</dbReference>
<keyword evidence="5" id="KW-0067">ATP-binding</keyword>
<dbReference type="PROSITE" id="PS51192">
    <property type="entry name" value="HELICASE_ATP_BIND_1"/>
    <property type="match status" value="1"/>
</dbReference>
<sequence length="570" mass="64196">MNPANPIIVQSDRSILLEVDHPQHEEARDALAQFAELEKSPEHIHTYRLTPLSLWNAAAGGMDADTIVGLLTSYSKYPLPTNITTEIQTYIHRYGRVKLVREGDDLLLYSDDYALMTEIINHKKMQPYIVRQVNRNTLQIDSSRRGHVKQALIHIGFPAEDLAGYTEGSFLPLKLRTLTQQGKEFEPRHYQQAAVSAFHAGGAPSGGSGVVVLPCGAGKTIVGLTAIATLQRATLILTPNTVAVRQWIHEILDKTDLPPEMVGEYTGERKEIAPITVSTYQILTYRRNEVGDANDIGPATYPHFSLFTNYDWGLIIYDEVHLLPAPVFRFTAEIQARRRLGLTATLVREDGCEADVFSLIGPKKYDVPWRELEQQGWIATAECHEIRVGFPSEDDQLAYAMAETREKYRIAAENPTKLEIVRHLIDRHVDDQVLIIGQYLDQLKILAEELQAPLLTGRTATAQREKLYEQFRRGEIKQLVVSKVANFAIDLPDANVAIQVSGTFGSRQEEAQRLGRILRPKSDGGSAYFYTIVTRDTRDQDFSANRQLFLTEQGYRYLIEDAEDLLTAQP</sequence>
<keyword evidence="6" id="KW-0413">Isomerase</keyword>
<dbReference type="PANTHER" id="PTHR11274:SF0">
    <property type="entry name" value="GENERAL TRANSCRIPTION AND DNA REPAIR FACTOR IIH HELICASE SUBUNIT XPB"/>
    <property type="match status" value="1"/>
</dbReference>
<dbReference type="Pfam" id="PF13625">
    <property type="entry name" value="Helicase_C_3"/>
    <property type="match status" value="1"/>
</dbReference>
<dbReference type="InterPro" id="IPR027417">
    <property type="entry name" value="P-loop_NTPase"/>
</dbReference>
<dbReference type="InterPro" id="IPR006935">
    <property type="entry name" value="Helicase/UvrB_N"/>
</dbReference>
<dbReference type="GO" id="GO:0043138">
    <property type="term" value="F:3'-5' DNA helicase activity"/>
    <property type="evidence" value="ECO:0007669"/>
    <property type="project" value="UniProtKB-EC"/>
</dbReference>
<evidence type="ECO:0000256" key="9">
    <source>
        <dbReference type="ARBA" id="ARBA00048988"/>
    </source>
</evidence>
<evidence type="ECO:0000256" key="4">
    <source>
        <dbReference type="ARBA" id="ARBA00022806"/>
    </source>
</evidence>
<dbReference type="Pfam" id="PF16203">
    <property type="entry name" value="ERCC3_RAD25_C"/>
    <property type="match status" value="1"/>
</dbReference>
<dbReference type="Pfam" id="PF04851">
    <property type="entry name" value="ResIII"/>
    <property type="match status" value="1"/>
</dbReference>
<proteinExistence type="inferred from homology"/>
<evidence type="ECO:0000313" key="12">
    <source>
        <dbReference type="EMBL" id="GCE06433.1"/>
    </source>
</evidence>
<dbReference type="InterPro" id="IPR032830">
    <property type="entry name" value="XPB/Ssl2_N"/>
</dbReference>
<dbReference type="NCBIfam" id="NF045503">
    <property type="entry name" value="repair_heli_XPB"/>
    <property type="match status" value="1"/>
</dbReference>
<reference evidence="13" key="1">
    <citation type="submission" date="2018-12" db="EMBL/GenBank/DDBJ databases">
        <title>Tengunoibacter tsumagoiensis gen. nov., sp. nov., Dictyobacter kobayashii sp. nov., D. alpinus sp. nov., and D. joshuensis sp. nov. and description of Dictyobacteraceae fam. nov. within the order Ktedonobacterales isolated from Tengu-no-mugimeshi.</title>
        <authorList>
            <person name="Wang C.M."/>
            <person name="Zheng Y."/>
            <person name="Sakai Y."/>
            <person name="Toyoda A."/>
            <person name="Minakuchi Y."/>
            <person name="Abe K."/>
            <person name="Yokota A."/>
            <person name="Yabe S."/>
        </authorList>
    </citation>
    <scope>NUCLEOTIDE SEQUENCE [LARGE SCALE GENOMIC DNA]</scope>
    <source>
        <strain evidence="13">S-27</strain>
    </source>
</reference>
<comment type="catalytic activity">
    <reaction evidence="7">
        <text>Couples ATP hydrolysis with the unwinding of duplex DNA by translocating in the 3'-5' direction.</text>
        <dbReference type="EC" id="5.6.2.4"/>
    </reaction>
</comment>
<evidence type="ECO:0000259" key="11">
    <source>
        <dbReference type="PROSITE" id="PS51194"/>
    </source>
</evidence>